<feature type="transmembrane region" description="Helical" evidence="1">
    <location>
        <begin position="34"/>
        <end position="54"/>
    </location>
</feature>
<evidence type="ECO:0000256" key="1">
    <source>
        <dbReference type="SAM" id="Phobius"/>
    </source>
</evidence>
<evidence type="ECO:0000313" key="4">
    <source>
        <dbReference type="Proteomes" id="UP000809431"/>
    </source>
</evidence>
<keyword evidence="1" id="KW-0812">Transmembrane</keyword>
<organism evidence="3 4">
    <name type="scientific">Jeongeupia naejangsanensis</name>
    <dbReference type="NCBI Taxonomy" id="613195"/>
    <lineage>
        <taxon>Bacteria</taxon>
        <taxon>Pseudomonadati</taxon>
        <taxon>Pseudomonadota</taxon>
        <taxon>Betaproteobacteria</taxon>
        <taxon>Neisseriales</taxon>
        <taxon>Chitinibacteraceae</taxon>
        <taxon>Jeongeupia</taxon>
    </lineage>
</organism>
<keyword evidence="4" id="KW-1185">Reference proteome</keyword>
<gene>
    <name evidence="3" type="ORF">JMJ54_01905</name>
</gene>
<evidence type="ECO:0000256" key="2">
    <source>
        <dbReference type="SAM" id="SignalP"/>
    </source>
</evidence>
<dbReference type="RefSeq" id="WP_203536255.1">
    <property type="nucleotide sequence ID" value="NZ_JAESND010000001.1"/>
</dbReference>
<sequence length="63" mass="6667">MIFALQILVTAACLALALAISAACSNLPHPLDKITAAITIFSLLGIWTFVMDLINTVEPENAP</sequence>
<keyword evidence="1" id="KW-1133">Transmembrane helix</keyword>
<reference evidence="3 4" key="1">
    <citation type="submission" date="2021-01" db="EMBL/GenBank/DDBJ databases">
        <title>Draft Genome Sequence and Polyhydroxyalkanoate Biosynthetic Potential of Jeongeupia naejangsanensis Type Strain DSM 24253.</title>
        <authorList>
            <person name="Turrini P."/>
            <person name="Artuso I."/>
            <person name="Lugli G.A."/>
            <person name="Frangipani E."/>
            <person name="Ventura M."/>
            <person name="Visca P."/>
        </authorList>
    </citation>
    <scope>NUCLEOTIDE SEQUENCE [LARGE SCALE GENOMIC DNA]</scope>
    <source>
        <strain evidence="3 4">DSM 24253</strain>
    </source>
</reference>
<evidence type="ECO:0000313" key="3">
    <source>
        <dbReference type="EMBL" id="MBM3114571.1"/>
    </source>
</evidence>
<proteinExistence type="predicted"/>
<name>A0ABS2BG42_9NEIS</name>
<keyword evidence="2" id="KW-0732">Signal</keyword>
<dbReference type="Proteomes" id="UP000809431">
    <property type="component" value="Unassembled WGS sequence"/>
</dbReference>
<protein>
    <submittedName>
        <fullName evidence="3">Uncharacterized protein</fullName>
    </submittedName>
</protein>
<feature type="chain" id="PRO_5046308780" evidence="2">
    <location>
        <begin position="23"/>
        <end position="63"/>
    </location>
</feature>
<accession>A0ABS2BG42</accession>
<keyword evidence="1" id="KW-0472">Membrane</keyword>
<comment type="caution">
    <text evidence="3">The sequence shown here is derived from an EMBL/GenBank/DDBJ whole genome shotgun (WGS) entry which is preliminary data.</text>
</comment>
<feature type="signal peptide" evidence="2">
    <location>
        <begin position="1"/>
        <end position="22"/>
    </location>
</feature>
<dbReference type="EMBL" id="JAESND010000001">
    <property type="protein sequence ID" value="MBM3114571.1"/>
    <property type="molecule type" value="Genomic_DNA"/>
</dbReference>